<evidence type="ECO:0008006" key="4">
    <source>
        <dbReference type="Google" id="ProtNLM"/>
    </source>
</evidence>
<sequence length="252" mass="29142">MKNLFKPTFNKIFFCALLVLIALSFVSAFSEDELLLNSTLPLFVPLLLIFFFVKNNYLKISLISFVVLSFLGDLSSTFFKEYTLLNLSSMFYLLSYLQLIIIALTKFKILKVDKLIGLYLLVVFSINLYFLYTIFDILKILIPDANEVNMLGANGLTLMILTFVSFGVYLNTQTKQSIFFLVGVICFVFSVIIGYVNHYYLYDWIFVMLTRGLYALGLYQIFKYASLDTKTKREKVLRMKESDNFSSEKVLV</sequence>
<feature type="transmembrane region" description="Helical" evidence="1">
    <location>
        <begin position="177"/>
        <end position="196"/>
    </location>
</feature>
<evidence type="ECO:0000313" key="2">
    <source>
        <dbReference type="EMBL" id="GAA4971251.1"/>
    </source>
</evidence>
<dbReference type="Proteomes" id="UP001501692">
    <property type="component" value="Unassembled WGS sequence"/>
</dbReference>
<evidence type="ECO:0000313" key="3">
    <source>
        <dbReference type="Proteomes" id="UP001501692"/>
    </source>
</evidence>
<accession>A0ABP9HI39</accession>
<organism evidence="2 3">
    <name type="scientific">Algibacter aquimarinus</name>
    <dbReference type="NCBI Taxonomy" id="1136748"/>
    <lineage>
        <taxon>Bacteria</taxon>
        <taxon>Pseudomonadati</taxon>
        <taxon>Bacteroidota</taxon>
        <taxon>Flavobacteriia</taxon>
        <taxon>Flavobacteriales</taxon>
        <taxon>Flavobacteriaceae</taxon>
        <taxon>Algibacter</taxon>
    </lineage>
</organism>
<feature type="transmembrane region" description="Helical" evidence="1">
    <location>
        <begin position="60"/>
        <end position="79"/>
    </location>
</feature>
<feature type="transmembrane region" description="Helical" evidence="1">
    <location>
        <begin position="116"/>
        <end position="138"/>
    </location>
</feature>
<keyword evidence="3" id="KW-1185">Reference proteome</keyword>
<keyword evidence="1" id="KW-0472">Membrane</keyword>
<name>A0ABP9HI39_9FLAO</name>
<feature type="transmembrane region" description="Helical" evidence="1">
    <location>
        <begin position="38"/>
        <end position="53"/>
    </location>
</feature>
<keyword evidence="1" id="KW-0812">Transmembrane</keyword>
<comment type="caution">
    <text evidence="2">The sequence shown here is derived from an EMBL/GenBank/DDBJ whole genome shotgun (WGS) entry which is preliminary data.</text>
</comment>
<reference evidence="3" key="1">
    <citation type="journal article" date="2019" name="Int. J. Syst. Evol. Microbiol.">
        <title>The Global Catalogue of Microorganisms (GCM) 10K type strain sequencing project: providing services to taxonomists for standard genome sequencing and annotation.</title>
        <authorList>
            <consortium name="The Broad Institute Genomics Platform"/>
            <consortium name="The Broad Institute Genome Sequencing Center for Infectious Disease"/>
            <person name="Wu L."/>
            <person name="Ma J."/>
        </authorList>
    </citation>
    <scope>NUCLEOTIDE SEQUENCE [LARGE SCALE GENOMIC DNA]</scope>
    <source>
        <strain evidence="3">JCM 18287</strain>
    </source>
</reference>
<gene>
    <name evidence="2" type="ORF">GCM10023315_21660</name>
</gene>
<keyword evidence="1" id="KW-1133">Transmembrane helix</keyword>
<feature type="transmembrane region" description="Helical" evidence="1">
    <location>
        <begin position="202"/>
        <end position="222"/>
    </location>
</feature>
<proteinExistence type="predicted"/>
<evidence type="ECO:0000256" key="1">
    <source>
        <dbReference type="SAM" id="Phobius"/>
    </source>
</evidence>
<feature type="transmembrane region" description="Helical" evidence="1">
    <location>
        <begin position="85"/>
        <end position="104"/>
    </location>
</feature>
<feature type="transmembrane region" description="Helical" evidence="1">
    <location>
        <begin position="150"/>
        <end position="170"/>
    </location>
</feature>
<protein>
    <recommendedName>
        <fullName evidence="4">YhhN-like protein</fullName>
    </recommendedName>
</protein>
<dbReference type="EMBL" id="BAABJK010000006">
    <property type="protein sequence ID" value="GAA4971251.1"/>
    <property type="molecule type" value="Genomic_DNA"/>
</dbReference>